<evidence type="ECO:0000256" key="1">
    <source>
        <dbReference type="SAM" id="MobiDB-lite"/>
    </source>
</evidence>
<feature type="transmembrane region" description="Helical" evidence="2">
    <location>
        <begin position="134"/>
        <end position="155"/>
    </location>
</feature>
<accession>A0ABR9JEW7</accession>
<feature type="transmembrane region" description="Helical" evidence="2">
    <location>
        <begin position="28"/>
        <end position="49"/>
    </location>
</feature>
<feature type="region of interest" description="Disordered" evidence="1">
    <location>
        <begin position="1"/>
        <end position="23"/>
    </location>
</feature>
<dbReference type="Proteomes" id="UP000643525">
    <property type="component" value="Unassembled WGS sequence"/>
</dbReference>
<proteinExistence type="predicted"/>
<feature type="transmembrane region" description="Helical" evidence="2">
    <location>
        <begin position="61"/>
        <end position="81"/>
    </location>
</feature>
<sequence>MSALQETAPSGAPPQDAPPRRSSSRSPVLLGVCFSAGVVLGILGTVLHGNILVLGPTETGIVIPWGALLALVMCLLAQLWAGLKSGSLVEPMVMGVSTFTVATIAYLWPGPDQLVVPYSPEAMALLPGPTLASLIWWLGAALVTVLAMILVKWIVVRDRFASR</sequence>
<keyword evidence="2" id="KW-0812">Transmembrane</keyword>
<protein>
    <submittedName>
        <fullName evidence="3">Uncharacterized protein</fullName>
    </submittedName>
</protein>
<evidence type="ECO:0000256" key="2">
    <source>
        <dbReference type="SAM" id="Phobius"/>
    </source>
</evidence>
<dbReference type="EMBL" id="JADBED010000001">
    <property type="protein sequence ID" value="MBE1524477.1"/>
    <property type="molecule type" value="Genomic_DNA"/>
</dbReference>
<keyword evidence="4" id="KW-1185">Reference proteome</keyword>
<gene>
    <name evidence="3" type="ORF">H4W27_001595</name>
</gene>
<evidence type="ECO:0000313" key="4">
    <source>
        <dbReference type="Proteomes" id="UP000643525"/>
    </source>
</evidence>
<comment type="caution">
    <text evidence="3">The sequence shown here is derived from an EMBL/GenBank/DDBJ whole genome shotgun (WGS) entry which is preliminary data.</text>
</comment>
<keyword evidence="2" id="KW-1133">Transmembrane helix</keyword>
<keyword evidence="2" id="KW-0472">Membrane</keyword>
<dbReference type="RefSeq" id="WP_192595487.1">
    <property type="nucleotide sequence ID" value="NZ_BAAALJ010000002.1"/>
</dbReference>
<name>A0ABR9JEW7_9MICC</name>
<reference evidence="3 4" key="1">
    <citation type="submission" date="2020-10" db="EMBL/GenBank/DDBJ databases">
        <title>Sequencing the genomes of 1000 actinobacteria strains.</title>
        <authorList>
            <person name="Klenk H.-P."/>
        </authorList>
    </citation>
    <scope>NUCLEOTIDE SEQUENCE [LARGE SCALE GENOMIC DNA]</scope>
    <source>
        <strain evidence="3 4">DSM 15666</strain>
    </source>
</reference>
<evidence type="ECO:0000313" key="3">
    <source>
        <dbReference type="EMBL" id="MBE1524477.1"/>
    </source>
</evidence>
<organism evidence="3 4">
    <name type="scientific">Nesterenkonia lutea</name>
    <dbReference type="NCBI Taxonomy" id="272919"/>
    <lineage>
        <taxon>Bacteria</taxon>
        <taxon>Bacillati</taxon>
        <taxon>Actinomycetota</taxon>
        <taxon>Actinomycetes</taxon>
        <taxon>Micrococcales</taxon>
        <taxon>Micrococcaceae</taxon>
        <taxon>Nesterenkonia</taxon>
    </lineage>
</organism>
<feature type="transmembrane region" description="Helical" evidence="2">
    <location>
        <begin position="88"/>
        <end position="108"/>
    </location>
</feature>